<evidence type="ECO:0000256" key="3">
    <source>
        <dbReference type="ARBA" id="ARBA00023014"/>
    </source>
</evidence>
<accession>A0A0B5FJD3</accession>
<dbReference type="CDD" id="cd03110">
    <property type="entry name" value="SIMIBI_bact_arch"/>
    <property type="match status" value="1"/>
</dbReference>
<dbReference type="OrthoDB" id="9778602at2"/>
<dbReference type="STRING" id="483547.GSUB_14205"/>
<proteinExistence type="predicted"/>
<keyword evidence="2" id="KW-0408">Iron</keyword>
<feature type="domain" description="4Fe-4S ferredoxin-type" evidence="4">
    <location>
        <begin position="85"/>
        <end position="114"/>
    </location>
</feature>
<evidence type="ECO:0000259" key="4">
    <source>
        <dbReference type="PROSITE" id="PS51379"/>
    </source>
</evidence>
<dbReference type="GO" id="GO:0046872">
    <property type="term" value="F:metal ion binding"/>
    <property type="evidence" value="ECO:0007669"/>
    <property type="project" value="UniProtKB-KW"/>
</dbReference>
<evidence type="ECO:0000313" key="5">
    <source>
        <dbReference type="EMBL" id="AJF07473.1"/>
    </source>
</evidence>
<evidence type="ECO:0000256" key="1">
    <source>
        <dbReference type="ARBA" id="ARBA00022723"/>
    </source>
</evidence>
<keyword evidence="3" id="KW-0411">Iron-sulfur</keyword>
<dbReference type="InterPro" id="IPR027417">
    <property type="entry name" value="P-loop_NTPase"/>
</dbReference>
<dbReference type="Gene3D" id="3.30.70.20">
    <property type="match status" value="1"/>
</dbReference>
<dbReference type="Pfam" id="PF01656">
    <property type="entry name" value="CbiA"/>
    <property type="match status" value="1"/>
</dbReference>
<keyword evidence="6" id="KW-1185">Reference proteome</keyword>
<dbReference type="PANTHER" id="PTHR43534:SF1">
    <property type="entry name" value="4FE-4S CLUSTER CONTAINING PARA FAMILY ATPASE PROTEIN"/>
    <property type="match status" value="1"/>
</dbReference>
<dbReference type="RefSeq" id="WP_040201381.1">
    <property type="nucleotide sequence ID" value="NZ_CP010311.1"/>
</dbReference>
<dbReference type="KEGG" id="gsb:GSUB_14205"/>
<dbReference type="SUPFAM" id="SSF52540">
    <property type="entry name" value="P-loop containing nucleoside triphosphate hydrolases"/>
    <property type="match status" value="1"/>
</dbReference>
<organism evidence="5 6">
    <name type="scientific">Geoalkalibacter subterraneus</name>
    <dbReference type="NCBI Taxonomy" id="483547"/>
    <lineage>
        <taxon>Bacteria</taxon>
        <taxon>Pseudomonadati</taxon>
        <taxon>Thermodesulfobacteriota</taxon>
        <taxon>Desulfuromonadia</taxon>
        <taxon>Desulfuromonadales</taxon>
        <taxon>Geoalkalibacteraceae</taxon>
        <taxon>Geoalkalibacter</taxon>
    </lineage>
</organism>
<dbReference type="InterPro" id="IPR002586">
    <property type="entry name" value="CobQ/CobB/MinD/ParA_Nub-bd_dom"/>
</dbReference>
<keyword evidence="1" id="KW-0479">Metal-binding</keyword>
<dbReference type="InterPro" id="IPR017896">
    <property type="entry name" value="4Fe4S_Fe-S-bd"/>
</dbReference>
<dbReference type="PROSITE" id="PS00198">
    <property type="entry name" value="4FE4S_FER_1"/>
    <property type="match status" value="1"/>
</dbReference>
<dbReference type="PROSITE" id="PS51379">
    <property type="entry name" value="4FE4S_FER_2"/>
    <property type="match status" value="2"/>
</dbReference>
<protein>
    <recommendedName>
        <fullName evidence="4">4Fe-4S ferredoxin-type domain-containing protein</fullName>
    </recommendedName>
</protein>
<sequence>MKQWVVLSGKGGTGKTSVTAALASLWKTPGVCVDADVDAANLHILLHPENRLREAFIGGKTAVCDPESCTACNQCGELCRFDAITYGHVNRLACEGCGLCVLACPQKALRLTDRVNGNWFEAQSSAGPLFYARLGAGEGNSGKLVGKLREKAREFALRNDSDWILIDGPPGTGCPTMAALTGNDAMLAVAEPSPSGLHDLERLLNLAQNFRVKAYVCINKEDLNTEMALKIRSLCDQRGVPVVGTIPYDPAVVEGARRGLPVVKWPESAAAHALRRLARHLDQLSFQDNEPGERSVAE</sequence>
<reference evidence="5 6" key="1">
    <citation type="journal article" date="2015" name="Genome Announc.">
        <title>Genomes of Geoalkalibacter ferrihydriticus Z-0531T and Geoalkalibacter subterraneus Red1T, Two Haloalkaliphilic Metal-Reducing Deltaproteobacteria.</title>
        <authorList>
            <person name="Badalamenti J.P."/>
            <person name="Krajmalnik-Brown R."/>
            <person name="Torres C.I."/>
            <person name="Bond D.R."/>
        </authorList>
    </citation>
    <scope>NUCLEOTIDE SEQUENCE [LARGE SCALE GENOMIC DNA]</scope>
    <source>
        <strain evidence="5 6">Red1</strain>
    </source>
</reference>
<evidence type="ECO:0000313" key="6">
    <source>
        <dbReference type="Proteomes" id="UP000035036"/>
    </source>
</evidence>
<dbReference type="EMBL" id="CP010311">
    <property type="protein sequence ID" value="AJF07473.1"/>
    <property type="molecule type" value="Genomic_DNA"/>
</dbReference>
<dbReference type="PANTHER" id="PTHR43534">
    <property type="entry name" value="MIND SUPERFAMILY P-LOOP ATPASE CONTAINING AN INSERTED FERREDOXIN DOMAIN"/>
    <property type="match status" value="1"/>
</dbReference>
<dbReference type="Proteomes" id="UP000035036">
    <property type="component" value="Chromosome"/>
</dbReference>
<dbReference type="AlphaFoldDB" id="A0A0B5FJD3"/>
<evidence type="ECO:0000256" key="2">
    <source>
        <dbReference type="ARBA" id="ARBA00023004"/>
    </source>
</evidence>
<dbReference type="Gene3D" id="3.40.50.300">
    <property type="entry name" value="P-loop containing nucleotide triphosphate hydrolases"/>
    <property type="match status" value="1"/>
</dbReference>
<dbReference type="InterPro" id="IPR017900">
    <property type="entry name" value="4Fe4S_Fe_S_CS"/>
</dbReference>
<feature type="domain" description="4Fe-4S ferredoxin-type" evidence="4">
    <location>
        <begin position="59"/>
        <end position="84"/>
    </location>
</feature>
<gene>
    <name evidence="5" type="ORF">GSUB_14205</name>
</gene>
<dbReference type="HOGENOM" id="CLU_067767_1_0_7"/>
<name>A0A0B5FJD3_9BACT</name>
<dbReference type="Pfam" id="PF00037">
    <property type="entry name" value="Fer4"/>
    <property type="match status" value="1"/>
</dbReference>
<dbReference type="GO" id="GO:0051536">
    <property type="term" value="F:iron-sulfur cluster binding"/>
    <property type="evidence" value="ECO:0007669"/>
    <property type="project" value="UniProtKB-KW"/>
</dbReference>